<sequence length="287" mass="30871">MLPIDLCPEPPSPARSLAWAVAASLAVHAVVLFFPQKEPPSGHPASSRLEASLSPRPQVETRPTPPRPAAAPARARSAPARAATKAPPRARLMTSQKSAAPAVADARQWSRAEKEQMNRFLDELAAEAKATPKPSLAQRSLAQARDIGRQQARQEEEGTAMLDRRPNSPPPEPFSLDLYVDGVVKRLNRSAAFVRNDPRSRGMHTAAVQFRINPNGSLKSFTVLNAGDQQEEIAFIKSVVERAIPFAAFPPDIDRAARSLGVTICIQPGRGGGGGFGFTRMADGRPC</sequence>
<dbReference type="EMBL" id="JADJOT010000009">
    <property type="protein sequence ID" value="MBK7954623.1"/>
    <property type="molecule type" value="Genomic_DNA"/>
</dbReference>
<name>A0A935T7W1_9PROT</name>
<gene>
    <name evidence="2" type="ORF">IPK02_12080</name>
</gene>
<organism evidence="2 3">
    <name type="scientific">Candidatus Accumulibacter affinis</name>
    <dbReference type="NCBI Taxonomy" id="2954384"/>
    <lineage>
        <taxon>Bacteria</taxon>
        <taxon>Pseudomonadati</taxon>
        <taxon>Pseudomonadota</taxon>
        <taxon>Betaproteobacteria</taxon>
        <taxon>Candidatus Accumulibacter</taxon>
    </lineage>
</organism>
<feature type="region of interest" description="Disordered" evidence="1">
    <location>
        <begin position="129"/>
        <end position="175"/>
    </location>
</feature>
<dbReference type="Proteomes" id="UP000706151">
    <property type="component" value="Unassembled WGS sequence"/>
</dbReference>
<accession>A0A935T7W1</accession>
<evidence type="ECO:0000313" key="3">
    <source>
        <dbReference type="Proteomes" id="UP000706151"/>
    </source>
</evidence>
<feature type="compositionally biased region" description="Low complexity" evidence="1">
    <location>
        <begin position="70"/>
        <end position="91"/>
    </location>
</feature>
<feature type="region of interest" description="Disordered" evidence="1">
    <location>
        <begin position="38"/>
        <end position="110"/>
    </location>
</feature>
<evidence type="ECO:0000256" key="1">
    <source>
        <dbReference type="SAM" id="MobiDB-lite"/>
    </source>
</evidence>
<protein>
    <recommendedName>
        <fullName evidence="4">TonB C-terminal domain-containing protein</fullName>
    </recommendedName>
</protein>
<comment type="caution">
    <text evidence="2">The sequence shown here is derived from an EMBL/GenBank/DDBJ whole genome shotgun (WGS) entry which is preliminary data.</text>
</comment>
<reference evidence="2 3" key="1">
    <citation type="submission" date="2020-10" db="EMBL/GenBank/DDBJ databases">
        <title>Connecting structure to function with the recovery of over 1000 high-quality activated sludge metagenome-assembled genomes encoding full-length rRNA genes using long-read sequencing.</title>
        <authorList>
            <person name="Singleton C.M."/>
            <person name="Petriglieri F."/>
            <person name="Kristensen J.M."/>
            <person name="Kirkegaard R.H."/>
            <person name="Michaelsen T.Y."/>
            <person name="Andersen M.H."/>
            <person name="Karst S.M."/>
            <person name="Dueholm M.S."/>
            <person name="Nielsen P.H."/>
            <person name="Albertsen M."/>
        </authorList>
    </citation>
    <scope>NUCLEOTIDE SEQUENCE [LARGE SCALE GENOMIC DNA]</scope>
    <source>
        <strain evidence="2">Fred_18-Q3-R57-64_BAT3C.720</strain>
    </source>
</reference>
<evidence type="ECO:0000313" key="2">
    <source>
        <dbReference type="EMBL" id="MBK7954623.1"/>
    </source>
</evidence>
<feature type="compositionally biased region" description="Basic and acidic residues" evidence="1">
    <location>
        <begin position="146"/>
        <end position="166"/>
    </location>
</feature>
<proteinExistence type="predicted"/>
<evidence type="ECO:0008006" key="4">
    <source>
        <dbReference type="Google" id="ProtNLM"/>
    </source>
</evidence>
<dbReference type="AlphaFoldDB" id="A0A935T7W1"/>